<accession>A0ABR3QPB1</accession>
<proteinExistence type="predicted"/>
<evidence type="ECO:0008006" key="4">
    <source>
        <dbReference type="Google" id="ProtNLM"/>
    </source>
</evidence>
<evidence type="ECO:0000256" key="1">
    <source>
        <dbReference type="SAM" id="MobiDB-lite"/>
    </source>
</evidence>
<protein>
    <recommendedName>
        <fullName evidence="4">Glycosyltransferase family 25 protein</fullName>
    </recommendedName>
</protein>
<evidence type="ECO:0000313" key="3">
    <source>
        <dbReference type="Proteomes" id="UP001521785"/>
    </source>
</evidence>
<gene>
    <name evidence="2" type="ORF">SLS60_010461</name>
</gene>
<name>A0ABR3QPB1_9PLEO</name>
<dbReference type="Proteomes" id="UP001521785">
    <property type="component" value="Unassembled WGS sequence"/>
</dbReference>
<organism evidence="2 3">
    <name type="scientific">Paraconiothyrium brasiliense</name>
    <dbReference type="NCBI Taxonomy" id="300254"/>
    <lineage>
        <taxon>Eukaryota</taxon>
        <taxon>Fungi</taxon>
        <taxon>Dikarya</taxon>
        <taxon>Ascomycota</taxon>
        <taxon>Pezizomycotina</taxon>
        <taxon>Dothideomycetes</taxon>
        <taxon>Pleosporomycetidae</taxon>
        <taxon>Pleosporales</taxon>
        <taxon>Massarineae</taxon>
        <taxon>Didymosphaeriaceae</taxon>
        <taxon>Paraconiothyrium</taxon>
    </lineage>
</organism>
<feature type="region of interest" description="Disordered" evidence="1">
    <location>
        <begin position="198"/>
        <end position="217"/>
    </location>
</feature>
<evidence type="ECO:0000313" key="2">
    <source>
        <dbReference type="EMBL" id="KAL1593729.1"/>
    </source>
</evidence>
<feature type="compositionally biased region" description="Basic and acidic residues" evidence="1">
    <location>
        <begin position="208"/>
        <end position="217"/>
    </location>
</feature>
<reference evidence="2 3" key="1">
    <citation type="submission" date="2024-02" db="EMBL/GenBank/DDBJ databases">
        <title>De novo assembly and annotation of 12 fungi associated with fruit tree decline syndrome in Ontario, Canada.</title>
        <authorList>
            <person name="Sulman M."/>
            <person name="Ellouze W."/>
            <person name="Ilyukhin E."/>
        </authorList>
    </citation>
    <scope>NUCLEOTIDE SEQUENCE [LARGE SCALE GENOMIC DNA]</scope>
    <source>
        <strain evidence="2 3">M42-189</strain>
    </source>
</reference>
<sequence length="271" mass="30010">MGHLNALRWFLSTDHQTALILEDDVDFSLHLTSQISSTAHALRSLLSPGSPSTLSNITLNADPHFWASPSTWDILWLGHCNDAASPAHVLTHPSISYPDPHIPPLSSIAPPAADILKAFNLSDSRMLHRSYWPLCTFAYAITRASAARILSTYGTEGEGGCAAFDVRMLEACRDHDWRCWTVAPELFHHVPGKSEIANVDMNTGTDKGGGEGDERRRPSVNIECGARNEWLWVDREDGVGRERMLERVREASARGKCITSREEELDGKVEV</sequence>
<dbReference type="EMBL" id="JAKJXO020000018">
    <property type="protein sequence ID" value="KAL1593729.1"/>
    <property type="molecule type" value="Genomic_DNA"/>
</dbReference>
<comment type="caution">
    <text evidence="2">The sequence shown here is derived from an EMBL/GenBank/DDBJ whole genome shotgun (WGS) entry which is preliminary data.</text>
</comment>
<keyword evidence="3" id="KW-1185">Reference proteome</keyword>